<dbReference type="RefSeq" id="WP_094089838.1">
    <property type="nucleotide sequence ID" value="NZ_CP016397.1"/>
</dbReference>
<dbReference type="InterPro" id="IPR038765">
    <property type="entry name" value="Papain-like_cys_pep_sf"/>
</dbReference>
<dbReference type="Gene3D" id="3.90.70.80">
    <property type="match status" value="1"/>
</dbReference>
<sequence length="364" mass="40391">MPVATTRFFKGLPAKGVTSAFKSIRKTSHFVDVGGNGDCGVRAIAAGIISKVLFEQRSTPELAALLSKHFEYFPEQKPRLPLATPAEQLECMTEKGKMATAIQSLAYTIRQLAVDEMVANPAHYRGAFVGNEAMPTSPEAMRLPTTWIDESVIAAAAKATGFPINVRVVSEGKELPMRLHYSAKKETSVTPLVIQLQNKHYIPSVHHPAPFQAVKSGHMHRVEPRQIAKNDPNLEEVLAKIEREDKRLLKEFEDTKRRLTAAVEVDGAPKELLLNIYIEGLKKSDYLQGYVGIEHGSEDFFKAIKDVNGELEVVRSELDNPDQHFTKQLIHAIARAVTINHLDASEVFEKIESALSDKRVSAHV</sequence>
<evidence type="ECO:0000313" key="2">
    <source>
        <dbReference type="Proteomes" id="UP000201728"/>
    </source>
</evidence>
<name>A0A222NYP4_9GAMM</name>
<dbReference type="OrthoDB" id="5634175at2"/>
<keyword evidence="2" id="KW-1185">Reference proteome</keyword>
<dbReference type="SUPFAM" id="SSF54001">
    <property type="entry name" value="Cysteine proteinases"/>
    <property type="match status" value="1"/>
</dbReference>
<dbReference type="CDD" id="cd22744">
    <property type="entry name" value="OTU"/>
    <property type="match status" value="1"/>
</dbReference>
<dbReference type="Proteomes" id="UP000201728">
    <property type="component" value="Chromosome"/>
</dbReference>
<proteinExistence type="predicted"/>
<evidence type="ECO:0000313" key="1">
    <source>
        <dbReference type="EMBL" id="ASQ44698.1"/>
    </source>
</evidence>
<dbReference type="AlphaFoldDB" id="A0A222NYP4"/>
<reference evidence="2" key="1">
    <citation type="submission" date="2016-07" db="EMBL/GenBank/DDBJ databases">
        <authorList>
            <person name="Florea S."/>
            <person name="Webb J.S."/>
            <person name="Jaromczyk J."/>
            <person name="Schardl C.L."/>
        </authorList>
    </citation>
    <scope>NUCLEOTIDE SEQUENCE [LARGE SCALE GENOMIC DNA]</scope>
    <source>
        <strain evidence="2">CDC-D5610</strain>
    </source>
</reference>
<evidence type="ECO:0008006" key="3">
    <source>
        <dbReference type="Google" id="ProtNLM"/>
    </source>
</evidence>
<dbReference type="EMBL" id="CP016397">
    <property type="protein sequence ID" value="ASQ44698.1"/>
    <property type="molecule type" value="Genomic_DNA"/>
</dbReference>
<dbReference type="KEGG" id="lcd:clem_00660"/>
<accession>A0A222NYP4</accession>
<gene>
    <name evidence="1" type="ORF">clem_00660</name>
</gene>
<organism evidence="1 2">
    <name type="scientific">Legionella clemsonensis</name>
    <dbReference type="NCBI Taxonomy" id="1867846"/>
    <lineage>
        <taxon>Bacteria</taxon>
        <taxon>Pseudomonadati</taxon>
        <taxon>Pseudomonadota</taxon>
        <taxon>Gammaproteobacteria</taxon>
        <taxon>Legionellales</taxon>
        <taxon>Legionellaceae</taxon>
        <taxon>Legionella</taxon>
    </lineage>
</organism>
<protein>
    <recommendedName>
        <fullName evidence="3">OTU domain-containing protein</fullName>
    </recommendedName>
</protein>